<dbReference type="PROSITE" id="PS51387">
    <property type="entry name" value="FAD_PCMH"/>
    <property type="match status" value="1"/>
</dbReference>
<dbReference type="PROSITE" id="PS00862">
    <property type="entry name" value="OX2_COVAL_FAD"/>
    <property type="match status" value="1"/>
</dbReference>
<evidence type="ECO:0000259" key="7">
    <source>
        <dbReference type="PROSITE" id="PS51387"/>
    </source>
</evidence>
<keyword evidence="9" id="KW-1185">Reference proteome</keyword>
<keyword evidence="5 8" id="KW-0560">Oxidoreductase</keyword>
<dbReference type="InterPro" id="IPR006093">
    <property type="entry name" value="Oxy_OxRdtase_FAD_BS"/>
</dbReference>
<comment type="caution">
    <text evidence="8">The sequence shown here is derived from an EMBL/GenBank/DDBJ whole genome shotgun (WGS) entry which is preliminary data.</text>
</comment>
<dbReference type="InterPro" id="IPR016166">
    <property type="entry name" value="FAD-bd_PCMH"/>
</dbReference>
<comment type="cofactor">
    <cofactor evidence="1">
        <name>FAD</name>
        <dbReference type="ChEBI" id="CHEBI:57692"/>
    </cofactor>
</comment>
<proteinExistence type="inferred from homology"/>
<dbReference type="PANTHER" id="PTHR42973">
    <property type="entry name" value="BINDING OXIDOREDUCTASE, PUTATIVE (AFU_ORTHOLOGUE AFUA_1G17690)-RELATED"/>
    <property type="match status" value="1"/>
</dbReference>
<dbReference type="Pfam" id="PF01565">
    <property type="entry name" value="FAD_binding_4"/>
    <property type="match status" value="1"/>
</dbReference>
<evidence type="ECO:0000256" key="2">
    <source>
        <dbReference type="ARBA" id="ARBA00005466"/>
    </source>
</evidence>
<dbReference type="PANTHER" id="PTHR42973:SF39">
    <property type="entry name" value="FAD-BINDING PCMH-TYPE DOMAIN-CONTAINING PROTEIN"/>
    <property type="match status" value="1"/>
</dbReference>
<name>A0A0M2HRR0_9MICO</name>
<gene>
    <name evidence="8" type="primary">yvdP</name>
    <name evidence="8" type="ORF">RS84_00142</name>
</gene>
<comment type="similarity">
    <text evidence="2">Belongs to the oxygen-dependent FAD-linked oxidoreductase family.</text>
</comment>
<dbReference type="Gene3D" id="3.30.465.10">
    <property type="match status" value="1"/>
</dbReference>
<dbReference type="EMBL" id="JYJB01000003">
    <property type="protein sequence ID" value="KJL49432.1"/>
    <property type="molecule type" value="Genomic_DNA"/>
</dbReference>
<dbReference type="InterPro" id="IPR050416">
    <property type="entry name" value="FAD-linked_Oxidoreductase"/>
</dbReference>
<dbReference type="GO" id="GO:0071949">
    <property type="term" value="F:FAD binding"/>
    <property type="evidence" value="ECO:0007669"/>
    <property type="project" value="InterPro"/>
</dbReference>
<dbReference type="Gene3D" id="3.40.462.20">
    <property type="match status" value="1"/>
</dbReference>
<dbReference type="PATRIC" id="fig|273678.4.peg.135"/>
<dbReference type="OrthoDB" id="9775082at2"/>
<organism evidence="8 9">
    <name type="scientific">Microbacterium hydrocarbonoxydans</name>
    <dbReference type="NCBI Taxonomy" id="273678"/>
    <lineage>
        <taxon>Bacteria</taxon>
        <taxon>Bacillati</taxon>
        <taxon>Actinomycetota</taxon>
        <taxon>Actinomycetes</taxon>
        <taxon>Micrococcales</taxon>
        <taxon>Microbacteriaceae</taxon>
        <taxon>Microbacterium</taxon>
    </lineage>
</organism>
<evidence type="ECO:0000256" key="6">
    <source>
        <dbReference type="SAM" id="MobiDB-lite"/>
    </source>
</evidence>
<dbReference type="Proteomes" id="UP000033900">
    <property type="component" value="Unassembled WGS sequence"/>
</dbReference>
<dbReference type="EC" id="1.21.-.-" evidence="8"/>
<evidence type="ECO:0000313" key="8">
    <source>
        <dbReference type="EMBL" id="KJL49432.1"/>
    </source>
</evidence>
<feature type="domain" description="FAD-binding PCMH-type" evidence="7">
    <location>
        <begin position="35"/>
        <end position="204"/>
    </location>
</feature>
<dbReference type="InterPro" id="IPR016167">
    <property type="entry name" value="FAD-bd_PCMH_sub1"/>
</dbReference>
<dbReference type="GO" id="GO:0016491">
    <property type="term" value="F:oxidoreductase activity"/>
    <property type="evidence" value="ECO:0007669"/>
    <property type="project" value="UniProtKB-KW"/>
</dbReference>
<evidence type="ECO:0000256" key="1">
    <source>
        <dbReference type="ARBA" id="ARBA00001974"/>
    </source>
</evidence>
<accession>A0A0M2HRR0</accession>
<dbReference type="InterPro" id="IPR016169">
    <property type="entry name" value="FAD-bd_PCMH_sub2"/>
</dbReference>
<feature type="region of interest" description="Disordered" evidence="6">
    <location>
        <begin position="427"/>
        <end position="446"/>
    </location>
</feature>
<dbReference type="STRING" id="273678.RS84_00142"/>
<protein>
    <submittedName>
        <fullName evidence="8">Putative FAD-linked oxidoreductase YvdP</fullName>
        <ecNumber evidence="8">1.21.-.-</ecNumber>
    </submittedName>
</protein>
<evidence type="ECO:0000256" key="4">
    <source>
        <dbReference type="ARBA" id="ARBA00022827"/>
    </source>
</evidence>
<dbReference type="InterPro" id="IPR036318">
    <property type="entry name" value="FAD-bd_PCMH-like_sf"/>
</dbReference>
<dbReference type="InterPro" id="IPR006094">
    <property type="entry name" value="Oxid_FAD_bind_N"/>
</dbReference>
<evidence type="ECO:0000256" key="3">
    <source>
        <dbReference type="ARBA" id="ARBA00022630"/>
    </source>
</evidence>
<dbReference type="RefSeq" id="WP_045255836.1">
    <property type="nucleotide sequence ID" value="NZ_JYJB01000003.1"/>
</dbReference>
<evidence type="ECO:0000313" key="9">
    <source>
        <dbReference type="Proteomes" id="UP000033900"/>
    </source>
</evidence>
<dbReference type="SUPFAM" id="SSF56176">
    <property type="entry name" value="FAD-binding/transporter-associated domain-like"/>
    <property type="match status" value="1"/>
</dbReference>
<keyword evidence="3" id="KW-0285">Flavoprotein</keyword>
<evidence type="ECO:0000256" key="5">
    <source>
        <dbReference type="ARBA" id="ARBA00023002"/>
    </source>
</evidence>
<reference evidence="8 9" key="1">
    <citation type="submission" date="2015-02" db="EMBL/GenBank/DDBJ databases">
        <title>Draft genome sequences of ten Microbacterium spp. with emphasis on heavy metal contaminated environments.</title>
        <authorList>
            <person name="Corretto E."/>
        </authorList>
    </citation>
    <scope>NUCLEOTIDE SEQUENCE [LARGE SCALE GENOMIC DNA]</scope>
    <source>
        <strain evidence="8 9">SA35</strain>
    </source>
</reference>
<keyword evidence="4" id="KW-0274">FAD</keyword>
<dbReference type="AlphaFoldDB" id="A0A0M2HRR0"/>
<sequence length="446" mass="46774">MREMTRLRETLDGELLMEGDVGYDDARRPAGAPHRDVHPLAVIRCRSVDDVVRSVRAAAEVGAHLAPRGGGHCFIGSSSTDGVVLDVSGLAGIEVAHDGTAAIGAGARLGGVYSALQAHGRTLPAGCGRTVGIAGLTLGGGIGLLGRAHGLTCDSLVSAVVVLPGGRVVQCDETHEPELFWALRGAGGGRFGVVASLVFSTLAEPEAIPIDFELPEADLPALVAAWQDRAPDAPPGLTVDLTVESSPAGVTARLFGASLLPASDTFEHLRTLLATAGCADVRELPLAAPARFHRLKQSLAERDADDGSAVRIRSEFFATRMSHGPIVDLLDALAHPSQTSRRLTFTAMGGAYDRTPPEATAFAHRGQRFLLEHVGDTGDDWIDDSWSIAHAEGSGRVYPNFPDAALADPATAYHAQNADRIAEAEAAYDPHGLFRSPTPDTPKERS</sequence>
<dbReference type="Gene3D" id="3.30.43.10">
    <property type="entry name" value="Uridine Diphospho-n-acetylenolpyruvylglucosamine Reductase, domain 2"/>
    <property type="match status" value="1"/>
</dbReference>